<dbReference type="GO" id="GO:0043541">
    <property type="term" value="C:UDP-N-acetylglucosamine transferase complex"/>
    <property type="evidence" value="ECO:0007669"/>
    <property type="project" value="TreeGrafter"/>
</dbReference>
<reference evidence="9" key="1">
    <citation type="submission" date="2021-01" db="EMBL/GenBank/DDBJ databases">
        <authorList>
            <person name="Corre E."/>
            <person name="Pelletier E."/>
            <person name="Niang G."/>
            <person name="Scheremetjew M."/>
            <person name="Finn R."/>
            <person name="Kale V."/>
            <person name="Holt S."/>
            <person name="Cochrane G."/>
            <person name="Meng A."/>
            <person name="Brown T."/>
            <person name="Cohen L."/>
        </authorList>
    </citation>
    <scope>NUCLEOTIDE SEQUENCE</scope>
    <source>
        <strain evidence="9">CCMP219</strain>
    </source>
</reference>
<dbReference type="EMBL" id="HBEC01042611">
    <property type="protein sequence ID" value="CAD8308834.1"/>
    <property type="molecule type" value="Transcribed_RNA"/>
</dbReference>
<keyword evidence="4 8" id="KW-0812">Transmembrane</keyword>
<organism evidence="9">
    <name type="scientific">Chlamydomonas euryale</name>
    <dbReference type="NCBI Taxonomy" id="1486919"/>
    <lineage>
        <taxon>Eukaryota</taxon>
        <taxon>Viridiplantae</taxon>
        <taxon>Chlorophyta</taxon>
        <taxon>core chlorophytes</taxon>
        <taxon>Chlorophyceae</taxon>
        <taxon>CS clade</taxon>
        <taxon>Chlamydomonadales</taxon>
        <taxon>Chlamydomonadaceae</taxon>
        <taxon>Chlamydomonas</taxon>
    </lineage>
</organism>
<dbReference type="Pfam" id="PF08660">
    <property type="entry name" value="Alg14"/>
    <property type="match status" value="1"/>
</dbReference>
<dbReference type="AlphaFoldDB" id="A0A7R9VZC0"/>
<gene>
    <name evidence="9" type="ORF">CEUR00632_LOCUS19857</name>
</gene>
<evidence type="ECO:0000256" key="8">
    <source>
        <dbReference type="SAM" id="Phobius"/>
    </source>
</evidence>
<dbReference type="GO" id="GO:0004577">
    <property type="term" value="F:N-acetylglucosaminyldiphosphodolichol N-acetylglucosaminyltransferase activity"/>
    <property type="evidence" value="ECO:0007669"/>
    <property type="project" value="TreeGrafter"/>
</dbReference>
<dbReference type="PANTHER" id="PTHR12154">
    <property type="entry name" value="GLYCOSYL TRANSFERASE-RELATED"/>
    <property type="match status" value="1"/>
</dbReference>
<evidence type="ECO:0000256" key="4">
    <source>
        <dbReference type="ARBA" id="ARBA00022692"/>
    </source>
</evidence>
<name>A0A7R9VZC0_9CHLO</name>
<comment type="subcellular location">
    <subcellularLocation>
        <location evidence="1">Endoplasmic reticulum membrane</location>
        <topology evidence="1">Single-pass membrane protein</topology>
    </subcellularLocation>
</comment>
<evidence type="ECO:0000256" key="3">
    <source>
        <dbReference type="ARBA" id="ARBA00017467"/>
    </source>
</evidence>
<feature type="transmembrane region" description="Helical" evidence="8">
    <location>
        <begin position="183"/>
        <end position="206"/>
    </location>
</feature>
<dbReference type="Gene3D" id="3.40.50.2000">
    <property type="entry name" value="Glycogen Phosphorylase B"/>
    <property type="match status" value="1"/>
</dbReference>
<keyword evidence="5" id="KW-0256">Endoplasmic reticulum</keyword>
<evidence type="ECO:0000313" key="9">
    <source>
        <dbReference type="EMBL" id="CAD8308834.1"/>
    </source>
</evidence>
<evidence type="ECO:0000256" key="5">
    <source>
        <dbReference type="ARBA" id="ARBA00022824"/>
    </source>
</evidence>
<comment type="similarity">
    <text evidence="2">Belongs to the ALG14 family.</text>
</comment>
<protein>
    <recommendedName>
        <fullName evidence="3">UDP-N-acetylglucosamine transferase subunit ALG14</fullName>
    </recommendedName>
</protein>
<feature type="transmembrane region" description="Helical" evidence="8">
    <location>
        <begin position="158"/>
        <end position="177"/>
    </location>
</feature>
<proteinExistence type="inferred from homology"/>
<feature type="transmembrane region" description="Helical" evidence="8">
    <location>
        <begin position="34"/>
        <end position="61"/>
    </location>
</feature>
<dbReference type="InterPro" id="IPR013969">
    <property type="entry name" value="Oligosacch_biosynth_Alg14"/>
</dbReference>
<keyword evidence="7 8" id="KW-0472">Membrane</keyword>
<dbReference type="PANTHER" id="PTHR12154:SF4">
    <property type="entry name" value="UDP-N-ACETYLGLUCOSAMINE TRANSFERASE SUBUNIT ALG14 HOMOLOG"/>
    <property type="match status" value="1"/>
</dbReference>
<accession>A0A7R9VZC0</accession>
<keyword evidence="6 8" id="KW-1133">Transmembrane helix</keyword>
<sequence length="261" mass="28667">MPLLVPWELDDLSALKARPGTITVGPLRQHAGPLLYVAVVFGVAAMVVAQLLVVLALVRALRASNPPPRARTMVVLGSGGHTAEMLKLMQAMDKARYSPRVYVVAATDKMSGRKAEDFEARLQDAAAATTSDAAGAADCEPAYEVWTIPRSREVGQSYVTSVWTTLVALVYAARAVALAKPDVLLVNGPGTCIPIAFAAYVFRLFWPKPCRIFYVESIARTRKLSLSGLILYHLRMADLLFVQWDELQRKYPRTTYAGRLY</sequence>
<evidence type="ECO:0000256" key="1">
    <source>
        <dbReference type="ARBA" id="ARBA00004389"/>
    </source>
</evidence>
<evidence type="ECO:0000256" key="2">
    <source>
        <dbReference type="ARBA" id="ARBA00009731"/>
    </source>
</evidence>
<evidence type="ECO:0000256" key="7">
    <source>
        <dbReference type="ARBA" id="ARBA00023136"/>
    </source>
</evidence>
<dbReference type="GO" id="GO:0006488">
    <property type="term" value="P:dolichol-linked oligosaccharide biosynthetic process"/>
    <property type="evidence" value="ECO:0007669"/>
    <property type="project" value="InterPro"/>
</dbReference>
<evidence type="ECO:0000256" key="6">
    <source>
        <dbReference type="ARBA" id="ARBA00022989"/>
    </source>
</evidence>